<protein>
    <submittedName>
        <fullName evidence="1">Uncharacterized protein</fullName>
    </submittedName>
</protein>
<proteinExistence type="predicted"/>
<reference evidence="1" key="2">
    <citation type="journal article" date="2015" name="Fish Shellfish Immunol.">
        <title>Early steps in the European eel (Anguilla anguilla)-Vibrio vulnificus interaction in the gills: Role of the RtxA13 toxin.</title>
        <authorList>
            <person name="Callol A."/>
            <person name="Pajuelo D."/>
            <person name="Ebbesson L."/>
            <person name="Teles M."/>
            <person name="MacKenzie S."/>
            <person name="Amaro C."/>
        </authorList>
    </citation>
    <scope>NUCLEOTIDE SEQUENCE</scope>
</reference>
<organism evidence="1">
    <name type="scientific">Anguilla anguilla</name>
    <name type="common">European freshwater eel</name>
    <name type="synonym">Muraena anguilla</name>
    <dbReference type="NCBI Taxonomy" id="7936"/>
    <lineage>
        <taxon>Eukaryota</taxon>
        <taxon>Metazoa</taxon>
        <taxon>Chordata</taxon>
        <taxon>Craniata</taxon>
        <taxon>Vertebrata</taxon>
        <taxon>Euteleostomi</taxon>
        <taxon>Actinopterygii</taxon>
        <taxon>Neopterygii</taxon>
        <taxon>Teleostei</taxon>
        <taxon>Anguilliformes</taxon>
        <taxon>Anguillidae</taxon>
        <taxon>Anguilla</taxon>
    </lineage>
</organism>
<accession>A0A0E9QA95</accession>
<evidence type="ECO:0000313" key="1">
    <source>
        <dbReference type="EMBL" id="JAH13038.1"/>
    </source>
</evidence>
<reference evidence="1" key="1">
    <citation type="submission" date="2014-11" db="EMBL/GenBank/DDBJ databases">
        <authorList>
            <person name="Amaro Gonzalez C."/>
        </authorList>
    </citation>
    <scope>NUCLEOTIDE SEQUENCE</scope>
</reference>
<name>A0A0E9QA95_ANGAN</name>
<dbReference type="EMBL" id="GBXM01095539">
    <property type="protein sequence ID" value="JAH13038.1"/>
    <property type="molecule type" value="Transcribed_RNA"/>
</dbReference>
<sequence>MAKSYFTTIHTIHFFTTTTSFINCSLHHQAHHTTSLIMSPSVQHLL</sequence>
<dbReference type="AlphaFoldDB" id="A0A0E9QA95"/>